<protein>
    <submittedName>
        <fullName evidence="2">Uncharacterized protein</fullName>
    </submittedName>
</protein>
<evidence type="ECO:0000256" key="1">
    <source>
        <dbReference type="SAM" id="Phobius"/>
    </source>
</evidence>
<feature type="transmembrane region" description="Helical" evidence="1">
    <location>
        <begin position="631"/>
        <end position="657"/>
    </location>
</feature>
<name>A0A1I8EAI5_WUCBA</name>
<dbReference type="Pfam" id="PF04870">
    <property type="entry name" value="Moulting_cycle"/>
    <property type="match status" value="1"/>
</dbReference>
<accession>A0A1I8EAI5</accession>
<keyword evidence="1" id="KW-0812">Transmembrane</keyword>
<feature type="transmembrane region" description="Helical" evidence="1">
    <location>
        <begin position="710"/>
        <end position="731"/>
    </location>
</feature>
<feature type="transmembrane region" description="Helical" evidence="1">
    <location>
        <begin position="743"/>
        <end position="766"/>
    </location>
</feature>
<dbReference type="InterPro" id="IPR006954">
    <property type="entry name" value="Mlt-10-like"/>
</dbReference>
<dbReference type="PANTHER" id="PTHR21523">
    <property type="match status" value="1"/>
</dbReference>
<dbReference type="STRING" id="6293.A0A1I8EAI5"/>
<proteinExistence type="predicted"/>
<feature type="transmembrane region" description="Helical" evidence="1">
    <location>
        <begin position="669"/>
        <end position="690"/>
    </location>
</feature>
<keyword evidence="1" id="KW-0472">Membrane</keyword>
<dbReference type="AlphaFoldDB" id="A0A1I8EAI5"/>
<reference evidence="2" key="1">
    <citation type="submission" date="2016-11" db="UniProtKB">
        <authorList>
            <consortium name="WormBaseParasite"/>
        </authorList>
    </citation>
    <scope>IDENTIFICATION</scope>
    <source>
        <strain evidence="2">pt0022</strain>
    </source>
</reference>
<dbReference type="WBParaSite" id="maker-PairedContig_123-snap-gene-0.12-mRNA-1">
    <property type="protein sequence ID" value="maker-PairedContig_123-snap-gene-0.12-mRNA-1"/>
    <property type="gene ID" value="maker-PairedContig_123-snap-gene-0.12"/>
</dbReference>
<sequence length="787" mass="89184">MPCGTMVNIFNYFTSIYASVTDFQPLNNDSFLNEPSKRKIEVIQVSLPTSYSTCHQHTGRNIPMYHTIILLLVLLHKSMSPKSGLEEEEEKTSHLIRKHFYDGNKIVLPLSKSATIQLLNHWVQQAASGFMAAFASKRMKKLNARNSEQFHYCSKEANSITKHAKCVVDLLMLEKTQSFPFFKFPQSLEGFLRISRADVKIRKSGNAKRKYEMLKYLPTWKITLRKPDTRIDRNRKYMPKSDYWIGKFRIFRHKRAAEKAKWKIKRVNKDSYRLLADKDTKTAFGMIINGLKKTLQKLKRQETSKPWSAILADIRHLVMQVKEREELSKMFGIKAQNNGINLSNLKKVLIDPRKAKISRDSRMQLAASLSKLLRDATLLAVAMSNQSISNLHNKTIRIASPRFFSILPDDDTQNTMNLLSPSILSLHNDGESMERKLSISGLLGAFKLMDEQDQNALLELISEASGLTETIQQIHKKLEMENNNMRHGKGIDGQPLYFTKQNVSELYGKIEGDKIDTFEKLYKTLSKSQIDEMNVTGYAVLSKRQLKLIYGQPSPYYHPVVLKRLSKLLNQNDGLQKSLESDLSKLAKSEKFGLQKEELHRRQKRFGISLSPFLLSPFILASGALSQPVLLSPVILSPIVLSPAILGPFILSPWIFNPVILSPRILAPFILNPFIFSPLVLSPVALHPFILSPGIFNPLVLSPLSLSPFILSPQVATPLILSPMILNPLILNPMALSPLVFSPFILSPLVYSPQYLFALVFSPYLLSPIIESKLINSTVIMSPSILS</sequence>
<organism evidence="2">
    <name type="scientific">Wuchereria bancrofti</name>
    <dbReference type="NCBI Taxonomy" id="6293"/>
    <lineage>
        <taxon>Eukaryota</taxon>
        <taxon>Metazoa</taxon>
        <taxon>Ecdysozoa</taxon>
        <taxon>Nematoda</taxon>
        <taxon>Chromadorea</taxon>
        <taxon>Rhabditida</taxon>
        <taxon>Spirurina</taxon>
        <taxon>Spiruromorpha</taxon>
        <taxon>Filarioidea</taxon>
        <taxon>Onchocercidae</taxon>
        <taxon>Wuchereria</taxon>
    </lineage>
</organism>
<dbReference type="PANTHER" id="PTHR21523:SF37">
    <property type="entry name" value="MLT-TEN (MLT-10) RELATED"/>
    <property type="match status" value="1"/>
</dbReference>
<keyword evidence="1" id="KW-1133">Transmembrane helix</keyword>
<evidence type="ECO:0000313" key="2">
    <source>
        <dbReference type="WBParaSite" id="maker-PairedContig_123-snap-gene-0.12-mRNA-1"/>
    </source>
</evidence>